<dbReference type="InterPro" id="IPR000477">
    <property type="entry name" value="RT_dom"/>
</dbReference>
<name>A0ABM3RRE5_SPIOL</name>
<dbReference type="PANTHER" id="PTHR33116">
    <property type="entry name" value="REVERSE TRANSCRIPTASE ZINC-BINDING DOMAIN-CONTAINING PROTEIN-RELATED-RELATED"/>
    <property type="match status" value="1"/>
</dbReference>
<evidence type="ECO:0000313" key="2">
    <source>
        <dbReference type="Proteomes" id="UP000813463"/>
    </source>
</evidence>
<protein>
    <recommendedName>
        <fullName evidence="1">Reverse transcriptase domain-containing protein</fullName>
    </recommendedName>
</protein>
<dbReference type="PANTHER" id="PTHR33116:SF78">
    <property type="entry name" value="OS12G0587133 PROTEIN"/>
    <property type="match status" value="1"/>
</dbReference>
<evidence type="ECO:0000313" key="3">
    <source>
        <dbReference type="RefSeq" id="XP_056698135.1"/>
    </source>
</evidence>
<dbReference type="RefSeq" id="XP_056698135.1">
    <property type="nucleotide sequence ID" value="XM_056842157.1"/>
</dbReference>
<proteinExistence type="predicted"/>
<keyword evidence="2" id="KW-1185">Reference proteome</keyword>
<dbReference type="GeneID" id="130471832"/>
<accession>A0ABM3RRE5</accession>
<organism evidence="2 3">
    <name type="scientific">Spinacia oleracea</name>
    <name type="common">Spinach</name>
    <dbReference type="NCBI Taxonomy" id="3562"/>
    <lineage>
        <taxon>Eukaryota</taxon>
        <taxon>Viridiplantae</taxon>
        <taxon>Streptophyta</taxon>
        <taxon>Embryophyta</taxon>
        <taxon>Tracheophyta</taxon>
        <taxon>Spermatophyta</taxon>
        <taxon>Magnoliopsida</taxon>
        <taxon>eudicotyledons</taxon>
        <taxon>Gunneridae</taxon>
        <taxon>Pentapetalae</taxon>
        <taxon>Caryophyllales</taxon>
        <taxon>Chenopodiaceae</taxon>
        <taxon>Chenopodioideae</taxon>
        <taxon>Anserineae</taxon>
        <taxon>Spinacia</taxon>
    </lineage>
</organism>
<gene>
    <name evidence="3" type="primary">LOC130471832</name>
</gene>
<reference evidence="3" key="2">
    <citation type="submission" date="2025-08" db="UniProtKB">
        <authorList>
            <consortium name="RefSeq"/>
        </authorList>
    </citation>
    <scope>IDENTIFICATION</scope>
    <source>
        <tissue evidence="3">Leaf</tissue>
    </source>
</reference>
<dbReference type="Proteomes" id="UP000813463">
    <property type="component" value="Chromosome 4"/>
</dbReference>
<reference evidence="2" key="1">
    <citation type="journal article" date="2021" name="Nat. Commun.">
        <title>Genomic analyses provide insights into spinach domestication and the genetic basis of agronomic traits.</title>
        <authorList>
            <person name="Cai X."/>
            <person name="Sun X."/>
            <person name="Xu C."/>
            <person name="Sun H."/>
            <person name="Wang X."/>
            <person name="Ge C."/>
            <person name="Zhang Z."/>
            <person name="Wang Q."/>
            <person name="Fei Z."/>
            <person name="Jiao C."/>
            <person name="Wang Q."/>
        </authorList>
    </citation>
    <scope>NUCLEOTIDE SEQUENCE [LARGE SCALE GENOMIC DNA]</scope>
    <source>
        <strain evidence="2">cv. Varoflay</strain>
    </source>
</reference>
<sequence>MKLVLPAIISPSQHAFISGRFMSDNILLSHELLDKINNKRKGSEYLAAIKIDMSKAYDRVHWDFLLYILRAYGFPNHWLQLIHQCISTVSYKVLPDLTSSQGIRLTRGCPQISHLFFADDALLFFKANKDSCAHVTNIINKFCSISGKQLNLQKSYFKLSSNTPMLEQSAFRDILPMKKVLNIGSHLGVPIDIMGRKSTHFQFIVDKVINKVTSWNSVNLSQTQKLILINSVLIAMASHILNCMEIPLSISYKVDSILGRFFWANKENSGMHWVRRNIIQLPKGLGGLGIRSMVTLNKALLMRQAWRIHKSPNSLLAKVCRGRFTSPLATGNVSAPTNQRLSWGMRGIWKASILLHRGCQWKIGNGMFVRAGKDKWVNGRVPEFNSNVTLHNAMTWKVNHFILPTGTGWDLQKVNSCFEHVDAREIAAMELPSTTAEDFQYWRFHKSGRFTVKTDYAMLAIEDNGLATPHQGIDSFKILWALKILPKWKLFLWKVLHKGLATKRNKCGGLDLLRSIQKSMRTFPLLNGFFTISDFSNARMAKIVRGLFTLLLLFGSLPNLRFLHPPETDPIYPPGFYRAILTGVEMEGSVEVIQVDGSWKR</sequence>
<feature type="domain" description="Reverse transcriptase" evidence="1">
    <location>
        <begin position="7"/>
        <end position="159"/>
    </location>
</feature>
<evidence type="ECO:0000259" key="1">
    <source>
        <dbReference type="Pfam" id="PF00078"/>
    </source>
</evidence>
<dbReference type="Pfam" id="PF00078">
    <property type="entry name" value="RVT_1"/>
    <property type="match status" value="1"/>
</dbReference>